<dbReference type="InterPro" id="IPR024752">
    <property type="entry name" value="Myb/SANT-like_dom"/>
</dbReference>
<accession>A0AB40B7Z8</accession>
<reference evidence="4" key="1">
    <citation type="submission" date="2025-08" db="UniProtKB">
        <authorList>
            <consortium name="RefSeq"/>
        </authorList>
    </citation>
    <scope>IDENTIFICATION</scope>
</reference>
<dbReference type="Proteomes" id="UP001515500">
    <property type="component" value="Chromosome 5"/>
</dbReference>
<evidence type="ECO:0000256" key="1">
    <source>
        <dbReference type="SAM" id="MobiDB-lite"/>
    </source>
</evidence>
<keyword evidence="3" id="KW-1185">Reference proteome</keyword>
<dbReference type="Pfam" id="PF12776">
    <property type="entry name" value="Myb_DNA-bind_3"/>
    <property type="match status" value="1"/>
</dbReference>
<feature type="compositionally biased region" description="Polar residues" evidence="1">
    <location>
        <begin position="139"/>
        <end position="152"/>
    </location>
</feature>
<evidence type="ECO:0000313" key="3">
    <source>
        <dbReference type="Proteomes" id="UP001515500"/>
    </source>
</evidence>
<organism evidence="3 4">
    <name type="scientific">Dioscorea cayennensis subsp. rotundata</name>
    <name type="common">White Guinea yam</name>
    <name type="synonym">Dioscorea rotundata</name>
    <dbReference type="NCBI Taxonomy" id="55577"/>
    <lineage>
        <taxon>Eukaryota</taxon>
        <taxon>Viridiplantae</taxon>
        <taxon>Streptophyta</taxon>
        <taxon>Embryophyta</taxon>
        <taxon>Tracheophyta</taxon>
        <taxon>Spermatophyta</taxon>
        <taxon>Magnoliopsida</taxon>
        <taxon>Liliopsida</taxon>
        <taxon>Dioscoreales</taxon>
        <taxon>Dioscoreaceae</taxon>
        <taxon>Dioscorea</taxon>
    </lineage>
</organism>
<feature type="compositionally biased region" description="Polar residues" evidence="1">
    <location>
        <begin position="193"/>
        <end position="204"/>
    </location>
</feature>
<name>A0AB40B7Z8_DIOCR</name>
<dbReference type="PANTHER" id="PTHR46929">
    <property type="entry name" value="EXPRESSED PROTEIN"/>
    <property type="match status" value="1"/>
</dbReference>
<feature type="region of interest" description="Disordered" evidence="1">
    <location>
        <begin position="125"/>
        <end position="152"/>
    </location>
</feature>
<evidence type="ECO:0000259" key="2">
    <source>
        <dbReference type="Pfam" id="PF12776"/>
    </source>
</evidence>
<evidence type="ECO:0000313" key="4">
    <source>
        <dbReference type="RefSeq" id="XP_039123380.1"/>
    </source>
</evidence>
<protein>
    <submittedName>
        <fullName evidence="4">Uncharacterized protein LOC120259999</fullName>
    </submittedName>
</protein>
<feature type="domain" description="Myb/SANT-like" evidence="2">
    <location>
        <begin position="1"/>
        <end position="91"/>
    </location>
</feature>
<dbReference type="AlphaFoldDB" id="A0AB40B7Z8"/>
<dbReference type="PANTHER" id="PTHR46929:SF13">
    <property type="entry name" value="MYB_SANT-LIKE DNA-BINDING DOMAIN PROTEIN"/>
    <property type="match status" value="1"/>
</dbReference>
<dbReference type="GeneID" id="120259999"/>
<gene>
    <name evidence="4" type="primary">LOC120259999</name>
</gene>
<proteinExistence type="predicted"/>
<dbReference type="RefSeq" id="XP_039123380.1">
    <property type="nucleotide sequence ID" value="XM_039267446.1"/>
</dbReference>
<feature type="region of interest" description="Disordered" evidence="1">
    <location>
        <begin position="181"/>
        <end position="217"/>
    </location>
</feature>
<sequence>MDDALIDAYLHQQAMGNRVGGTFTTHALDNIVNEMKGKFPDKPIDKEKLQNCMKNIKRPFKRCYDIFKNGMSGFAWSPTTEMWNAEPEVWQHLIEVKPEASEWMNKSIRNYEKLVQLYGQDRATGQHAETASEMRRRTLQNSGNTSRSPYSVDTINDIDFMVSQNEANLEKLCENENIPSHDNEVEDEASPLDQPSQFETPSSSRSKRVRRNDNHEDADMSIAIASIASALVQSTKTMEKTNTTIERSTNVLEQCVANRDPLKDFDVWDMVTNIGIPHFLHTKAYVFLVNDPKLLESVIRCPESHRKSVLLELMGHHHGSQD</sequence>